<accession>A0A372MCU6</accession>
<feature type="non-terminal residue" evidence="4">
    <location>
        <position position="339"/>
    </location>
</feature>
<dbReference type="InterPro" id="IPR040198">
    <property type="entry name" value="Fido_containing"/>
</dbReference>
<feature type="active site" evidence="1">
    <location>
        <position position="209"/>
    </location>
</feature>
<keyword evidence="5" id="KW-1185">Reference proteome</keyword>
<evidence type="ECO:0000313" key="5">
    <source>
        <dbReference type="Proteomes" id="UP000264002"/>
    </source>
</evidence>
<dbReference type="InterPro" id="IPR025230">
    <property type="entry name" value="DUF4172"/>
</dbReference>
<dbReference type="Proteomes" id="UP000264002">
    <property type="component" value="Unassembled WGS sequence"/>
</dbReference>
<protein>
    <submittedName>
        <fullName evidence="4">Fic family protein</fullName>
    </submittedName>
</protein>
<dbReference type="Pfam" id="PF13776">
    <property type="entry name" value="DUF4172"/>
    <property type="match status" value="1"/>
</dbReference>
<evidence type="ECO:0000256" key="2">
    <source>
        <dbReference type="PIRSR" id="PIRSR640198-2"/>
    </source>
</evidence>
<comment type="caution">
    <text evidence="4">The sequence shown here is derived from an EMBL/GenBank/DDBJ whole genome shotgun (WGS) entry which is preliminary data.</text>
</comment>
<sequence length="339" mass="39016">MYDAYMSRYIWQLPDWPNLTFDASLLLATLGELAYAQGIVETLLAQTGIPGKFEFEAQILTDEIYHSHEIEGEHLEQVKLYSSLCRRLHVPNASMKLSGPHIEGVVESLLDALKGSDKPVSHERLFSWHRTLFPQNISGPFSIRTGAYRTDAIAVVEGSFKNQRVLFQAPPAESVLQEMEAFLTWVNTPSTIPNVVKSAIAHLWFLTIHPFEDGNGRMARIISDYVLNQNNTENKVFFSLATRLKIHQKEYYKQLQMAQSGDLECTTWIVWYLSQIHEAQETVINTIEKVLKIQGWFQRYTFNERQKAMLERLTTDFYGELTTQKWAKLSHCSHDTAIR</sequence>
<evidence type="ECO:0000313" key="4">
    <source>
        <dbReference type="EMBL" id="RFU93619.1"/>
    </source>
</evidence>
<dbReference type="EMBL" id="QUWK01000039">
    <property type="protein sequence ID" value="RFU93619.1"/>
    <property type="molecule type" value="Genomic_DNA"/>
</dbReference>
<dbReference type="SUPFAM" id="SSF140931">
    <property type="entry name" value="Fic-like"/>
    <property type="match status" value="1"/>
</dbReference>
<proteinExistence type="predicted"/>
<organism evidence="4 5">
    <name type="scientific">Sphaerochaeta halotolerans</name>
    <dbReference type="NCBI Taxonomy" id="2293840"/>
    <lineage>
        <taxon>Bacteria</taxon>
        <taxon>Pseudomonadati</taxon>
        <taxon>Spirochaetota</taxon>
        <taxon>Spirochaetia</taxon>
        <taxon>Spirochaetales</taxon>
        <taxon>Sphaerochaetaceae</taxon>
        <taxon>Sphaerochaeta</taxon>
    </lineage>
</organism>
<dbReference type="PROSITE" id="PS51459">
    <property type="entry name" value="FIDO"/>
    <property type="match status" value="1"/>
</dbReference>
<gene>
    <name evidence="4" type="ORF">DYP60_13880</name>
</gene>
<evidence type="ECO:0000256" key="1">
    <source>
        <dbReference type="PIRSR" id="PIRSR640198-1"/>
    </source>
</evidence>
<name>A0A372MCU6_9SPIR</name>
<dbReference type="InterPro" id="IPR036597">
    <property type="entry name" value="Fido-like_dom_sf"/>
</dbReference>
<dbReference type="AlphaFoldDB" id="A0A372MCU6"/>
<keyword evidence="2" id="KW-0067">ATP-binding</keyword>
<dbReference type="Gene3D" id="1.10.3290.10">
    <property type="entry name" value="Fido-like domain"/>
    <property type="match status" value="1"/>
</dbReference>
<dbReference type="Pfam" id="PF02661">
    <property type="entry name" value="Fic"/>
    <property type="match status" value="1"/>
</dbReference>
<keyword evidence="2" id="KW-0547">Nucleotide-binding</keyword>
<dbReference type="GO" id="GO:0005524">
    <property type="term" value="F:ATP binding"/>
    <property type="evidence" value="ECO:0007669"/>
    <property type="project" value="UniProtKB-KW"/>
</dbReference>
<reference evidence="5" key="1">
    <citation type="submission" date="2018-08" db="EMBL/GenBank/DDBJ databases">
        <authorList>
            <person name="Grouzdev D.S."/>
            <person name="Krutkina M.S."/>
        </authorList>
    </citation>
    <scope>NUCLEOTIDE SEQUENCE [LARGE SCALE GENOMIC DNA]</scope>
    <source>
        <strain evidence="5">4-11</strain>
    </source>
</reference>
<dbReference type="InterPro" id="IPR003812">
    <property type="entry name" value="Fido"/>
</dbReference>
<dbReference type="PANTHER" id="PTHR13504:SF33">
    <property type="entry name" value="FIC FAMILY PROTEIN"/>
    <property type="match status" value="1"/>
</dbReference>
<evidence type="ECO:0000259" key="3">
    <source>
        <dbReference type="PROSITE" id="PS51459"/>
    </source>
</evidence>
<reference evidence="4 5" key="2">
    <citation type="submission" date="2018-09" db="EMBL/GenBank/DDBJ databases">
        <title>Genome of Sphaerochaeta halotolerans strain 4-11.</title>
        <authorList>
            <person name="Nazina T.N."/>
            <person name="Sokolova D.S."/>
        </authorList>
    </citation>
    <scope>NUCLEOTIDE SEQUENCE [LARGE SCALE GENOMIC DNA]</scope>
    <source>
        <strain evidence="4 5">4-11</strain>
    </source>
</reference>
<dbReference type="PANTHER" id="PTHR13504">
    <property type="entry name" value="FIDO DOMAIN-CONTAINING PROTEIN DDB_G0283145"/>
    <property type="match status" value="1"/>
</dbReference>
<feature type="domain" description="Fido" evidence="3">
    <location>
        <begin position="120"/>
        <end position="274"/>
    </location>
</feature>
<feature type="binding site" evidence="2">
    <location>
        <begin position="251"/>
        <end position="252"/>
    </location>
    <ligand>
        <name>ATP</name>
        <dbReference type="ChEBI" id="CHEBI:30616"/>
    </ligand>
</feature>
<feature type="binding site" evidence="2">
    <location>
        <begin position="213"/>
        <end position="220"/>
    </location>
    <ligand>
        <name>ATP</name>
        <dbReference type="ChEBI" id="CHEBI:30616"/>
    </ligand>
</feature>